<comment type="caution">
    <text evidence="2">The sequence shown here is derived from an EMBL/GenBank/DDBJ whole genome shotgun (WGS) entry which is preliminary data.</text>
</comment>
<dbReference type="InterPro" id="IPR045518">
    <property type="entry name" value="2EXR"/>
</dbReference>
<dbReference type="PANTHER" id="PTHR35910:SF1">
    <property type="entry name" value="2EXR DOMAIN-CONTAINING PROTEIN"/>
    <property type="match status" value="1"/>
</dbReference>
<sequence length="250" mass="29440">MANPKFCPFMRLPLELRQQIWEMAIDPREVVFGRLHDDQQCQVEWSPPPPVLAACAESRCDMQRFYTKAFLRPFPYSQTPPKYCWVNFDVDTIHLVDHQLEGFSHIPSIRQLVLETRGGGHFERGYSRPFLRADLSLEKLTILDLGAAPPESWWFSWISYMELFYFGCDAVSFDTTIVHDGLELTRDTWLSVDRAWRRKMIQQIFGEYLDHRESDDGVLAAEDDPRMSMCRRTWRHVEWCTCPNKPARSE</sequence>
<organism evidence="2 3">
    <name type="scientific">Chaetomium fimeti</name>
    <dbReference type="NCBI Taxonomy" id="1854472"/>
    <lineage>
        <taxon>Eukaryota</taxon>
        <taxon>Fungi</taxon>
        <taxon>Dikarya</taxon>
        <taxon>Ascomycota</taxon>
        <taxon>Pezizomycotina</taxon>
        <taxon>Sordariomycetes</taxon>
        <taxon>Sordariomycetidae</taxon>
        <taxon>Sordariales</taxon>
        <taxon>Chaetomiaceae</taxon>
        <taxon>Chaetomium</taxon>
    </lineage>
</organism>
<evidence type="ECO:0000313" key="2">
    <source>
        <dbReference type="EMBL" id="KAK3291329.1"/>
    </source>
</evidence>
<reference evidence="2" key="1">
    <citation type="journal article" date="2023" name="Mol. Phylogenet. Evol.">
        <title>Genome-scale phylogeny and comparative genomics of the fungal order Sordariales.</title>
        <authorList>
            <person name="Hensen N."/>
            <person name="Bonometti L."/>
            <person name="Westerberg I."/>
            <person name="Brannstrom I.O."/>
            <person name="Guillou S."/>
            <person name="Cros-Aarteil S."/>
            <person name="Calhoun S."/>
            <person name="Haridas S."/>
            <person name="Kuo A."/>
            <person name="Mondo S."/>
            <person name="Pangilinan J."/>
            <person name="Riley R."/>
            <person name="LaButti K."/>
            <person name="Andreopoulos B."/>
            <person name="Lipzen A."/>
            <person name="Chen C."/>
            <person name="Yan M."/>
            <person name="Daum C."/>
            <person name="Ng V."/>
            <person name="Clum A."/>
            <person name="Steindorff A."/>
            <person name="Ohm R.A."/>
            <person name="Martin F."/>
            <person name="Silar P."/>
            <person name="Natvig D.O."/>
            <person name="Lalanne C."/>
            <person name="Gautier V."/>
            <person name="Ament-Velasquez S.L."/>
            <person name="Kruys A."/>
            <person name="Hutchinson M.I."/>
            <person name="Powell A.J."/>
            <person name="Barry K."/>
            <person name="Miller A.N."/>
            <person name="Grigoriev I.V."/>
            <person name="Debuchy R."/>
            <person name="Gladieux P."/>
            <person name="Hiltunen Thoren M."/>
            <person name="Johannesson H."/>
        </authorList>
    </citation>
    <scope>NUCLEOTIDE SEQUENCE</scope>
    <source>
        <strain evidence="2">CBS 168.71</strain>
    </source>
</reference>
<evidence type="ECO:0000259" key="1">
    <source>
        <dbReference type="Pfam" id="PF20150"/>
    </source>
</evidence>
<proteinExistence type="predicted"/>
<feature type="domain" description="2EXR" evidence="1">
    <location>
        <begin position="6"/>
        <end position="93"/>
    </location>
</feature>
<dbReference type="Pfam" id="PF20150">
    <property type="entry name" value="2EXR"/>
    <property type="match status" value="1"/>
</dbReference>
<evidence type="ECO:0000313" key="3">
    <source>
        <dbReference type="Proteomes" id="UP001278766"/>
    </source>
</evidence>
<reference evidence="2" key="2">
    <citation type="submission" date="2023-06" db="EMBL/GenBank/DDBJ databases">
        <authorList>
            <consortium name="Lawrence Berkeley National Laboratory"/>
            <person name="Haridas S."/>
            <person name="Hensen N."/>
            <person name="Bonometti L."/>
            <person name="Westerberg I."/>
            <person name="Brannstrom I.O."/>
            <person name="Guillou S."/>
            <person name="Cros-Aarteil S."/>
            <person name="Calhoun S."/>
            <person name="Kuo A."/>
            <person name="Mondo S."/>
            <person name="Pangilinan J."/>
            <person name="Riley R."/>
            <person name="Labutti K."/>
            <person name="Andreopoulos B."/>
            <person name="Lipzen A."/>
            <person name="Chen C."/>
            <person name="Yanf M."/>
            <person name="Daum C."/>
            <person name="Ng V."/>
            <person name="Clum A."/>
            <person name="Steindorff A."/>
            <person name="Ohm R."/>
            <person name="Martin F."/>
            <person name="Silar P."/>
            <person name="Natvig D."/>
            <person name="Lalanne C."/>
            <person name="Gautier V."/>
            <person name="Ament-Velasquez S.L."/>
            <person name="Kruys A."/>
            <person name="Hutchinson M.I."/>
            <person name="Powell A.J."/>
            <person name="Barry K."/>
            <person name="Miller A.N."/>
            <person name="Grigoriev I.V."/>
            <person name="Debuchy R."/>
            <person name="Gladieux P."/>
            <person name="Thoren M.H."/>
            <person name="Johannesson H."/>
        </authorList>
    </citation>
    <scope>NUCLEOTIDE SEQUENCE</scope>
    <source>
        <strain evidence="2">CBS 168.71</strain>
    </source>
</reference>
<dbReference type="AlphaFoldDB" id="A0AAE0H7N3"/>
<dbReference type="PANTHER" id="PTHR35910">
    <property type="entry name" value="2EXR DOMAIN-CONTAINING PROTEIN"/>
    <property type="match status" value="1"/>
</dbReference>
<protein>
    <recommendedName>
        <fullName evidence="1">2EXR domain-containing protein</fullName>
    </recommendedName>
</protein>
<accession>A0AAE0H7N3</accession>
<dbReference type="RefSeq" id="XP_062654843.1">
    <property type="nucleotide sequence ID" value="XM_062804787.1"/>
</dbReference>
<gene>
    <name evidence="2" type="ORF">B0H64DRAFT_410362</name>
</gene>
<keyword evidence="3" id="KW-1185">Reference proteome</keyword>
<name>A0AAE0H7N3_9PEZI</name>
<dbReference type="Proteomes" id="UP001278766">
    <property type="component" value="Unassembled WGS sequence"/>
</dbReference>
<dbReference type="EMBL" id="JAUEPN010000010">
    <property type="protein sequence ID" value="KAK3291329.1"/>
    <property type="molecule type" value="Genomic_DNA"/>
</dbReference>
<dbReference type="GeneID" id="87841735"/>